<feature type="compositionally biased region" description="Low complexity" evidence="1">
    <location>
        <begin position="204"/>
        <end position="223"/>
    </location>
</feature>
<dbReference type="AlphaFoldDB" id="A0A4Z1P4M5"/>
<sequence>MGTAAKELGVRQAWEWIQIYRTAELDATEWGGDGDGDGDGDGGHGWPSILSSFITSMPSIYLEESCCTTATFVNATSKILHILASPWESNAFHLESNRWHRKYRVGSKAKAAQRATSLGDSSNLRCSACRGTRSEPAMVLVANPDWQRGGKLDDVHWFQAGFEFDPRLARAGALLFCSVRGSLRHAMSIDSILPHKTSSINTKASASTAEYGESSASSSTSPHLRPHLRPHPWLQRTSPKSPALSGTRICPSCSRPGIMAKQP</sequence>
<accession>A0A4Z1P4M5</accession>
<dbReference type="EMBL" id="SNSC02000013">
    <property type="protein sequence ID" value="TID19030.1"/>
    <property type="molecule type" value="Genomic_DNA"/>
</dbReference>
<keyword evidence="3" id="KW-1185">Reference proteome</keyword>
<gene>
    <name evidence="2" type="ORF">E6O75_ATG06151</name>
</gene>
<protein>
    <submittedName>
        <fullName evidence="2">Uncharacterized protein</fullName>
    </submittedName>
</protein>
<evidence type="ECO:0000256" key="1">
    <source>
        <dbReference type="SAM" id="MobiDB-lite"/>
    </source>
</evidence>
<proteinExistence type="predicted"/>
<evidence type="ECO:0000313" key="3">
    <source>
        <dbReference type="Proteomes" id="UP000298493"/>
    </source>
</evidence>
<dbReference type="Proteomes" id="UP000298493">
    <property type="component" value="Unassembled WGS sequence"/>
</dbReference>
<reference evidence="2 3" key="1">
    <citation type="submission" date="2019-04" db="EMBL/GenBank/DDBJ databases">
        <title>High contiguity whole genome sequence and gene annotation resource for two Venturia nashicola isolates.</title>
        <authorList>
            <person name="Prokchorchik M."/>
            <person name="Won K."/>
            <person name="Lee Y."/>
            <person name="Choi E.D."/>
            <person name="Segonzac C."/>
            <person name="Sohn K.H."/>
        </authorList>
    </citation>
    <scope>NUCLEOTIDE SEQUENCE [LARGE SCALE GENOMIC DNA]</scope>
    <source>
        <strain evidence="2 3">PRI2</strain>
    </source>
</reference>
<organism evidence="2 3">
    <name type="scientific">Venturia nashicola</name>
    <dbReference type="NCBI Taxonomy" id="86259"/>
    <lineage>
        <taxon>Eukaryota</taxon>
        <taxon>Fungi</taxon>
        <taxon>Dikarya</taxon>
        <taxon>Ascomycota</taxon>
        <taxon>Pezizomycotina</taxon>
        <taxon>Dothideomycetes</taxon>
        <taxon>Pleosporomycetidae</taxon>
        <taxon>Venturiales</taxon>
        <taxon>Venturiaceae</taxon>
        <taxon>Venturia</taxon>
    </lineage>
</organism>
<name>A0A4Z1P4M5_9PEZI</name>
<feature type="region of interest" description="Disordered" evidence="1">
    <location>
        <begin position="204"/>
        <end position="263"/>
    </location>
</feature>
<evidence type="ECO:0000313" key="2">
    <source>
        <dbReference type="EMBL" id="TID19030.1"/>
    </source>
</evidence>
<comment type="caution">
    <text evidence="2">The sequence shown here is derived from an EMBL/GenBank/DDBJ whole genome shotgun (WGS) entry which is preliminary data.</text>
</comment>